<keyword evidence="2" id="KW-1185">Reference proteome</keyword>
<dbReference type="Proteomes" id="UP000639643">
    <property type="component" value="Unassembled WGS sequence"/>
</dbReference>
<accession>A0A8H6NZ79</accession>
<evidence type="ECO:0000313" key="1">
    <source>
        <dbReference type="EMBL" id="KAF6845342.1"/>
    </source>
</evidence>
<evidence type="ECO:0000313" key="2">
    <source>
        <dbReference type="Proteomes" id="UP000639643"/>
    </source>
</evidence>
<organism evidence="1 2">
    <name type="scientific">Colletotrichum musicola</name>
    <dbReference type="NCBI Taxonomy" id="2175873"/>
    <lineage>
        <taxon>Eukaryota</taxon>
        <taxon>Fungi</taxon>
        <taxon>Dikarya</taxon>
        <taxon>Ascomycota</taxon>
        <taxon>Pezizomycotina</taxon>
        <taxon>Sordariomycetes</taxon>
        <taxon>Hypocreomycetidae</taxon>
        <taxon>Glomerellales</taxon>
        <taxon>Glomerellaceae</taxon>
        <taxon>Colletotrichum</taxon>
        <taxon>Colletotrichum orchidearum species complex</taxon>
    </lineage>
</organism>
<comment type="caution">
    <text evidence="1">The sequence shown here is derived from an EMBL/GenBank/DDBJ whole genome shotgun (WGS) entry which is preliminary data.</text>
</comment>
<protein>
    <submittedName>
        <fullName evidence="1">Uncharacterized protein</fullName>
    </submittedName>
</protein>
<name>A0A8H6NZ79_9PEZI</name>
<dbReference type="EMBL" id="WIGM01000002">
    <property type="protein sequence ID" value="KAF6845342.1"/>
    <property type="molecule type" value="Genomic_DNA"/>
</dbReference>
<proteinExistence type="predicted"/>
<dbReference type="AlphaFoldDB" id="A0A8H6NZ79"/>
<gene>
    <name evidence="1" type="ORF">CMUS01_00113</name>
</gene>
<sequence>MLARTWAFPAAAAPLHGSRASWVFASQSGMSIFTHWAGIGIQSPTPLLRSPSIRARKLRTSGSRPTPNLPTEGIVEQALIGSAEVSWGPAWARGKKSTHPSIQALQVAKKADVHGLRTCLRDSTAAELPERQAKPGMLKLELEVLQRKVPVFPLPSKYAHIMRRVSPRHTRTNGTKKAVLRPATFGIRDDVNGPGMGALMRLWMQGTFSDEGVHRGNSGIE</sequence>
<reference evidence="1" key="1">
    <citation type="journal article" date="2020" name="Phytopathology">
        <title>Genome Sequence Resources of Colletotrichum truncatum, C. plurivorum, C. musicola, and C. sojae: Four Species Pathogenic to Soybean (Glycine max).</title>
        <authorList>
            <person name="Rogerio F."/>
            <person name="Boufleur T.R."/>
            <person name="Ciampi-Guillardi M."/>
            <person name="Sukno S.A."/>
            <person name="Thon M.R."/>
            <person name="Massola Junior N.S."/>
            <person name="Baroncelli R."/>
        </authorList>
    </citation>
    <scope>NUCLEOTIDE SEQUENCE</scope>
    <source>
        <strain evidence="1">LFN0074</strain>
    </source>
</reference>